<evidence type="ECO:0000256" key="1">
    <source>
        <dbReference type="ARBA" id="ARBA00006383"/>
    </source>
</evidence>
<evidence type="ECO:0000313" key="6">
    <source>
        <dbReference type="EMBL" id="SEF56733.1"/>
    </source>
</evidence>
<comment type="catalytic activity">
    <reaction evidence="5">
        <text>a 2-deoxystreptamine antibiotic + acetyl-CoA = an N(3)-acetyl-2-deoxystreptamine antibiotic + CoA + H(+)</text>
        <dbReference type="Rhea" id="RHEA:12665"/>
        <dbReference type="ChEBI" id="CHEBI:15378"/>
        <dbReference type="ChEBI" id="CHEBI:57287"/>
        <dbReference type="ChEBI" id="CHEBI:57288"/>
        <dbReference type="ChEBI" id="CHEBI:57921"/>
        <dbReference type="ChEBI" id="CHEBI:77452"/>
        <dbReference type="EC" id="2.3.1.81"/>
    </reaction>
</comment>
<organism evidence="6 7">
    <name type="scientific">Vibrio hangzhouensis</name>
    <dbReference type="NCBI Taxonomy" id="462991"/>
    <lineage>
        <taxon>Bacteria</taxon>
        <taxon>Pseudomonadati</taxon>
        <taxon>Pseudomonadota</taxon>
        <taxon>Gammaproteobacteria</taxon>
        <taxon>Vibrionales</taxon>
        <taxon>Vibrionaceae</taxon>
        <taxon>Vibrio</taxon>
    </lineage>
</organism>
<dbReference type="Proteomes" id="UP000236721">
    <property type="component" value="Unassembled WGS sequence"/>
</dbReference>
<dbReference type="InterPro" id="IPR003679">
    <property type="entry name" value="Amioglycoside_AcTrfase"/>
</dbReference>
<reference evidence="7" key="1">
    <citation type="submission" date="2016-10" db="EMBL/GenBank/DDBJ databases">
        <authorList>
            <person name="Varghese N."/>
            <person name="Submissions S."/>
        </authorList>
    </citation>
    <scope>NUCLEOTIDE SEQUENCE [LARGE SCALE GENOMIC DNA]</scope>
    <source>
        <strain evidence="7">CGMCC 1.7062</strain>
    </source>
</reference>
<keyword evidence="4 5" id="KW-0012">Acyltransferase</keyword>
<dbReference type="GO" id="GO:0046677">
    <property type="term" value="P:response to antibiotic"/>
    <property type="evidence" value="ECO:0007669"/>
    <property type="project" value="UniProtKB-KW"/>
</dbReference>
<dbReference type="EC" id="2.3.1.-" evidence="5"/>
<keyword evidence="7" id="KW-1185">Reference proteome</keyword>
<dbReference type="GO" id="GO:0046353">
    <property type="term" value="F:aminoglycoside 3-N-acetyltransferase activity"/>
    <property type="evidence" value="ECO:0007669"/>
    <property type="project" value="UniProtKB-EC"/>
</dbReference>
<proteinExistence type="inferred from homology"/>
<dbReference type="PANTHER" id="PTHR11104">
    <property type="entry name" value="AMINOGLYCOSIDE N3-ACETYLTRANSFERASE"/>
    <property type="match status" value="1"/>
</dbReference>
<evidence type="ECO:0000256" key="3">
    <source>
        <dbReference type="ARBA" id="ARBA00022679"/>
    </source>
</evidence>
<comment type="similarity">
    <text evidence="1 5">Belongs to the antibiotic N-acetyltransferase family.</text>
</comment>
<evidence type="ECO:0000256" key="2">
    <source>
        <dbReference type="ARBA" id="ARBA00012882"/>
    </source>
</evidence>
<accession>A0A1H5T1N0</accession>
<name>A0A1H5T1N0_9VIBR</name>
<gene>
    <name evidence="6" type="ORF">SAMN04488244_10289</name>
</gene>
<evidence type="ECO:0000313" key="7">
    <source>
        <dbReference type="Proteomes" id="UP000236721"/>
    </source>
</evidence>
<evidence type="ECO:0000256" key="4">
    <source>
        <dbReference type="ARBA" id="ARBA00023315"/>
    </source>
</evidence>
<keyword evidence="3 5" id="KW-0808">Transferase</keyword>
<dbReference type="EMBL" id="FNVG01000002">
    <property type="protein sequence ID" value="SEF56733.1"/>
    <property type="molecule type" value="Genomic_DNA"/>
</dbReference>
<protein>
    <recommendedName>
        <fullName evidence="2 5">Aminoglycoside N(3)-acetyltransferase</fullName>
        <ecNumber evidence="5">2.3.1.-</ecNumber>
    </recommendedName>
</protein>
<dbReference type="InterPro" id="IPR028345">
    <property type="entry name" value="Antibiotic_NAT-like"/>
</dbReference>
<dbReference type="Pfam" id="PF02522">
    <property type="entry name" value="Antibiotic_NAT"/>
    <property type="match status" value="1"/>
</dbReference>
<keyword evidence="5" id="KW-0046">Antibiotic resistance</keyword>
<evidence type="ECO:0000256" key="5">
    <source>
        <dbReference type="RuleBase" id="RU365031"/>
    </source>
</evidence>
<dbReference type="PANTHER" id="PTHR11104:SF0">
    <property type="entry name" value="SPBETA PROPHAGE-DERIVED AMINOGLYCOSIDE N(3')-ACETYLTRANSFERASE-LIKE PROTEIN YOKD"/>
    <property type="match status" value="1"/>
</dbReference>
<sequence>MVTPIRMMITKQTLIDDLRKLGVRADGVLLVHSSMKAIGQVEGGADTVLDALSEVMSEGLLLLPTHSWDKHNLQNGLFDPETEPSCVGLLSELFRKRSGVVRSLHPTHSVAALGHNAKQFVEGEETATSPCPRSGVWGKLYDVDAQIMFLGCPLTRNTYIHGVEEWLGIPNRIDSIPENITIKKGEEMIETVLHRHRSPFRSIHENYDKLELPFIKHGIGHWGNVGEARTFLASATGMADMATAFLKRNPDVFLYNDPVPEAWY</sequence>
<dbReference type="AlphaFoldDB" id="A0A1H5T1N0"/>
<dbReference type="SUPFAM" id="SSF110710">
    <property type="entry name" value="TTHA0583/YokD-like"/>
    <property type="match status" value="1"/>
</dbReference>